<dbReference type="Pfam" id="PF16199">
    <property type="entry name" value="Radical_SAM_C"/>
    <property type="match status" value="1"/>
</dbReference>
<keyword evidence="3" id="KW-0949">S-adenosyl-L-methionine</keyword>
<dbReference type="SFLD" id="SFLDG01082">
    <property type="entry name" value="B12-binding_domain_containing"/>
    <property type="match status" value="1"/>
</dbReference>
<comment type="cofactor">
    <cofactor evidence="1">
        <name>[4Fe-4S] cluster</name>
        <dbReference type="ChEBI" id="CHEBI:49883"/>
    </cofactor>
</comment>
<evidence type="ECO:0000313" key="9">
    <source>
        <dbReference type="Proteomes" id="UP000016662"/>
    </source>
</evidence>
<evidence type="ECO:0000256" key="5">
    <source>
        <dbReference type="ARBA" id="ARBA00023004"/>
    </source>
</evidence>
<dbReference type="EMBL" id="AWVF01000093">
    <property type="protein sequence ID" value="ERJ96809.1"/>
    <property type="molecule type" value="Genomic_DNA"/>
</dbReference>
<dbReference type="eggNOG" id="COG1242">
    <property type="taxonomic scope" value="Bacteria"/>
</dbReference>
<dbReference type="PANTHER" id="PTHR11135:SF1">
    <property type="entry name" value="PROTEIN YHCC"/>
    <property type="match status" value="1"/>
</dbReference>
<dbReference type="GeneID" id="93691773"/>
<proteinExistence type="predicted"/>
<evidence type="ECO:0000313" key="8">
    <source>
        <dbReference type="EMBL" id="ERJ96809.1"/>
    </source>
</evidence>
<dbReference type="SFLD" id="SFLDS00029">
    <property type="entry name" value="Radical_SAM"/>
    <property type="match status" value="1"/>
</dbReference>
<dbReference type="GO" id="GO:0046872">
    <property type="term" value="F:metal ion binding"/>
    <property type="evidence" value="ECO:0007669"/>
    <property type="project" value="UniProtKB-KW"/>
</dbReference>
<evidence type="ECO:0000256" key="4">
    <source>
        <dbReference type="ARBA" id="ARBA00022723"/>
    </source>
</evidence>
<evidence type="ECO:0000256" key="2">
    <source>
        <dbReference type="ARBA" id="ARBA00022485"/>
    </source>
</evidence>
<dbReference type="InterPro" id="IPR006638">
    <property type="entry name" value="Elp3/MiaA/NifB-like_rSAM"/>
</dbReference>
<dbReference type="InterPro" id="IPR058240">
    <property type="entry name" value="rSAM_sf"/>
</dbReference>
<dbReference type="Pfam" id="PF04055">
    <property type="entry name" value="Radical_SAM"/>
    <property type="match status" value="1"/>
</dbReference>
<dbReference type="SMART" id="SM00729">
    <property type="entry name" value="Elp3"/>
    <property type="match status" value="1"/>
</dbReference>
<feature type="domain" description="Elp3/MiaA/NifB-like radical SAM core" evidence="7">
    <location>
        <begin position="21"/>
        <end position="245"/>
    </location>
</feature>
<evidence type="ECO:0000256" key="6">
    <source>
        <dbReference type="ARBA" id="ARBA00023014"/>
    </source>
</evidence>
<evidence type="ECO:0000256" key="1">
    <source>
        <dbReference type="ARBA" id="ARBA00001966"/>
    </source>
</evidence>
<dbReference type="HOGENOM" id="CLU_060920_0_0_9"/>
<reference evidence="8 9" key="1">
    <citation type="submission" date="2013-07" db="EMBL/GenBank/DDBJ databases">
        <authorList>
            <person name="Weinstock G."/>
            <person name="Sodergren E."/>
            <person name="Wylie T."/>
            <person name="Fulton L."/>
            <person name="Fulton R."/>
            <person name="Fronick C."/>
            <person name="O'Laughlin M."/>
            <person name="Godfrey J."/>
            <person name="Miner T."/>
            <person name="Herter B."/>
            <person name="Appelbaum E."/>
            <person name="Cordes M."/>
            <person name="Lek S."/>
            <person name="Wollam A."/>
            <person name="Pepin K.H."/>
            <person name="Palsikar V.B."/>
            <person name="Mitreva M."/>
            <person name="Wilson R.K."/>
        </authorList>
    </citation>
    <scope>NUCLEOTIDE SEQUENCE [LARGE SCALE GENOMIC DNA]</scope>
    <source>
        <strain evidence="8 9">ATCC 27760</strain>
    </source>
</reference>
<gene>
    <name evidence="8" type="ORF">RUMCAL_00736</name>
</gene>
<dbReference type="Gene3D" id="3.80.30.20">
    <property type="entry name" value="tm_1862 like domain"/>
    <property type="match status" value="1"/>
</dbReference>
<dbReference type="STRING" id="411473.RUMCAL_00736"/>
<organism evidence="8 9">
    <name type="scientific">Ruminococcus callidus ATCC 27760</name>
    <dbReference type="NCBI Taxonomy" id="411473"/>
    <lineage>
        <taxon>Bacteria</taxon>
        <taxon>Bacillati</taxon>
        <taxon>Bacillota</taxon>
        <taxon>Clostridia</taxon>
        <taxon>Eubacteriales</taxon>
        <taxon>Oscillospiraceae</taxon>
        <taxon>Ruminococcus</taxon>
    </lineage>
</organism>
<dbReference type="GO" id="GO:0003824">
    <property type="term" value="F:catalytic activity"/>
    <property type="evidence" value="ECO:0007669"/>
    <property type="project" value="InterPro"/>
</dbReference>
<dbReference type="InterPro" id="IPR005911">
    <property type="entry name" value="YhcC-like"/>
</dbReference>
<dbReference type="NCBIfam" id="TIGR01212">
    <property type="entry name" value="TIGR01212 family radical SAM protein"/>
    <property type="match status" value="1"/>
</dbReference>
<dbReference type="InterPro" id="IPR032432">
    <property type="entry name" value="Radical_SAM_C"/>
</dbReference>
<dbReference type="InterPro" id="IPR007197">
    <property type="entry name" value="rSAM"/>
</dbReference>
<dbReference type="GO" id="GO:0051539">
    <property type="term" value="F:4 iron, 4 sulfur cluster binding"/>
    <property type="evidence" value="ECO:0007669"/>
    <property type="project" value="UniProtKB-KW"/>
</dbReference>
<dbReference type="SFLD" id="SFLDG01086">
    <property type="entry name" value="elongater_protein-like"/>
    <property type="match status" value="1"/>
</dbReference>
<dbReference type="SUPFAM" id="SSF102114">
    <property type="entry name" value="Radical SAM enzymes"/>
    <property type="match status" value="1"/>
</dbReference>
<accession>U2M4Z4</accession>
<keyword evidence="4" id="KW-0479">Metal-binding</keyword>
<dbReference type="PANTHER" id="PTHR11135">
    <property type="entry name" value="HISTONE ACETYLTRANSFERASE-RELATED"/>
    <property type="match status" value="1"/>
</dbReference>
<dbReference type="AlphaFoldDB" id="U2M4Z4"/>
<name>U2M4Z4_9FIRM</name>
<dbReference type="RefSeq" id="WP_021682198.1">
    <property type="nucleotide sequence ID" value="NZ_KI260408.1"/>
</dbReference>
<dbReference type="InterPro" id="IPR039661">
    <property type="entry name" value="ELP3"/>
</dbReference>
<dbReference type="Proteomes" id="UP000016662">
    <property type="component" value="Unassembled WGS sequence"/>
</dbReference>
<keyword evidence="5" id="KW-0408">Iron</keyword>
<dbReference type="OrthoDB" id="9801689at2"/>
<comment type="caution">
    <text evidence="8">The sequence shown here is derived from an EMBL/GenBank/DDBJ whole genome shotgun (WGS) entry which is preliminary data.</text>
</comment>
<dbReference type="CDD" id="cd01335">
    <property type="entry name" value="Radical_SAM"/>
    <property type="match status" value="1"/>
</dbReference>
<sequence>MAERYFSASAYYQQTFGRPVQKAVLDIGCTCPNIDGTIGTGGCIFCDGGSGHFTHSGTVTQQLAQERQRIQQHISEAGIIAYFQAHTNTYGDLHYLESCYLEALQQPDVVGIAIGTRPDCLSEEILSVLENISDKTHLTVELGLQTIHEKTARFFHRGYSFAVFQKAFAALRERKIRICVHLINGLPLEIDADMLETARGIGRLRPDAVKIHLLHILRDTPLEQLWKAGKLQPLSMQEYVQITAAQLSLLPPETVVERLTGDGASDRLMAPLWSRDKLAVRNAIARHLKQTDNWQGKYYQT</sequence>
<dbReference type="PATRIC" id="fig|411473.3.peg.588"/>
<keyword evidence="9" id="KW-1185">Reference proteome</keyword>
<dbReference type="SFLD" id="SFLDG01091">
    <property type="entry name" value="uncharacterized_CHP01210-like"/>
    <property type="match status" value="1"/>
</dbReference>
<evidence type="ECO:0000259" key="7">
    <source>
        <dbReference type="SMART" id="SM00729"/>
    </source>
</evidence>
<dbReference type="InterPro" id="IPR023404">
    <property type="entry name" value="rSAM_horseshoe"/>
</dbReference>
<protein>
    <submittedName>
        <fullName evidence="8">Radical SAM protein family</fullName>
    </submittedName>
</protein>
<keyword evidence="6" id="KW-0411">Iron-sulfur</keyword>
<evidence type="ECO:0000256" key="3">
    <source>
        <dbReference type="ARBA" id="ARBA00022691"/>
    </source>
</evidence>
<keyword evidence="2" id="KW-0004">4Fe-4S</keyword>